<evidence type="ECO:0000256" key="1">
    <source>
        <dbReference type="SAM" id="Phobius"/>
    </source>
</evidence>
<accession>H6QBX1</accession>
<keyword evidence="1" id="KW-0472">Membrane</keyword>
<organism evidence="2 3">
    <name type="scientific">Pyrobaculum oguniense (strain DSM 13380 / JCM 10595 / TE7)</name>
    <dbReference type="NCBI Taxonomy" id="698757"/>
    <lineage>
        <taxon>Archaea</taxon>
        <taxon>Thermoproteota</taxon>
        <taxon>Thermoprotei</taxon>
        <taxon>Thermoproteales</taxon>
        <taxon>Thermoproteaceae</taxon>
        <taxon>Pyrobaculum</taxon>
    </lineage>
</organism>
<sequence length="50" mass="5368">MEALVGLMIVAALANKSLEPIDISIALTLLPVLVLVAASIKLLPNIRRWC</sequence>
<dbReference type="STRING" id="698757.Pogu_2587"/>
<dbReference type="KEGG" id="pog:Pogu_2587"/>
<keyword evidence="1" id="KW-0812">Transmembrane</keyword>
<dbReference type="HOGENOM" id="CLU_3113223_0_0_2"/>
<name>H6QBX1_PYROT</name>
<keyword evidence="3" id="KW-1185">Reference proteome</keyword>
<gene>
    <name evidence="2" type="ordered locus">Pogu_2587</name>
</gene>
<protein>
    <submittedName>
        <fullName evidence="2">Uncharacterized protein</fullName>
    </submittedName>
</protein>
<dbReference type="EMBL" id="CP003316">
    <property type="protein sequence ID" value="AFA40614.1"/>
    <property type="molecule type" value="Genomic_DNA"/>
</dbReference>
<feature type="transmembrane region" description="Helical" evidence="1">
    <location>
        <begin position="24"/>
        <end position="43"/>
    </location>
</feature>
<evidence type="ECO:0000313" key="2">
    <source>
        <dbReference type="EMBL" id="AFA40614.1"/>
    </source>
</evidence>
<proteinExistence type="predicted"/>
<dbReference type="Proteomes" id="UP000009062">
    <property type="component" value="Chromosome"/>
</dbReference>
<evidence type="ECO:0000313" key="3">
    <source>
        <dbReference type="Proteomes" id="UP000009062"/>
    </source>
</evidence>
<reference evidence="2 3" key="1">
    <citation type="journal article" date="2012" name="Stand. Genomic Sci.">
        <title>Complete genome sequence of Pyrobaculum oguniense.</title>
        <authorList>
            <person name="Bernick D.L."/>
            <person name="Karplus K."/>
            <person name="Lui L.M."/>
            <person name="Coker J.K."/>
            <person name="Murphy J.N."/>
            <person name="Chan P.P."/>
            <person name="Cozen A.E."/>
            <person name="Lowe T.M."/>
        </authorList>
    </citation>
    <scope>NUCLEOTIDE SEQUENCE [LARGE SCALE GENOMIC DNA]</scope>
    <source>
        <strain evidence="2 3">TE7</strain>
    </source>
</reference>
<dbReference type="AlphaFoldDB" id="H6QBX1"/>
<keyword evidence="1" id="KW-1133">Transmembrane helix</keyword>